<name>A0ABQ7F9S6_9ACTN</name>
<protein>
    <recommendedName>
        <fullName evidence="3">Secreted protein</fullName>
    </recommendedName>
</protein>
<evidence type="ECO:0008006" key="3">
    <source>
        <dbReference type="Google" id="ProtNLM"/>
    </source>
</evidence>
<dbReference type="RefSeq" id="WP_156207980.1">
    <property type="nucleotide sequence ID" value="NZ_WHPN01000431.1"/>
</dbReference>
<comment type="caution">
    <text evidence="1">The sequence shown here is derived from an EMBL/GenBank/DDBJ whole genome shotgun (WGS) entry which is preliminary data.</text>
</comment>
<gene>
    <name evidence="1" type="ORF">GCU69_32520</name>
</gene>
<proteinExistence type="predicted"/>
<accession>A0ABQ7F9S6</accession>
<dbReference type="EMBL" id="WHPN01000431">
    <property type="protein sequence ID" value="KAF4405014.1"/>
    <property type="molecule type" value="Genomic_DNA"/>
</dbReference>
<sequence>MPLSLSLSLSLSPVVAVGVCVALGFRVKCGRCFPLPSCRVRIRAADPGDDGHGFYIPWQFGGAPRFFGTGIRCSVFGVVHTRCAGGDCPGANGTRYC</sequence>
<dbReference type="Proteomes" id="UP000621266">
    <property type="component" value="Unassembled WGS sequence"/>
</dbReference>
<evidence type="ECO:0000313" key="1">
    <source>
        <dbReference type="EMBL" id="KAF4405014.1"/>
    </source>
</evidence>
<evidence type="ECO:0000313" key="2">
    <source>
        <dbReference type="Proteomes" id="UP000621266"/>
    </source>
</evidence>
<keyword evidence="2" id="KW-1185">Reference proteome</keyword>
<reference evidence="1 2" key="1">
    <citation type="submission" date="2019-10" db="EMBL/GenBank/DDBJ databases">
        <title>Streptomyces tenebrisbrunneis sp.nov., an endogenous actinomycete isolated from of Lycium ruthenicum.</title>
        <authorList>
            <person name="Ma L."/>
        </authorList>
    </citation>
    <scope>NUCLEOTIDE SEQUENCE [LARGE SCALE GENOMIC DNA]</scope>
    <source>
        <strain evidence="1 2">TRM 66187</strain>
    </source>
</reference>
<organism evidence="1 2">
    <name type="scientific">Streptomyces lycii</name>
    <dbReference type="NCBI Taxonomy" id="2654337"/>
    <lineage>
        <taxon>Bacteria</taxon>
        <taxon>Bacillati</taxon>
        <taxon>Actinomycetota</taxon>
        <taxon>Actinomycetes</taxon>
        <taxon>Kitasatosporales</taxon>
        <taxon>Streptomycetaceae</taxon>
        <taxon>Streptomyces</taxon>
    </lineage>
</organism>